<evidence type="ECO:0000256" key="8">
    <source>
        <dbReference type="ARBA" id="ARBA00023136"/>
    </source>
</evidence>
<dbReference type="InterPro" id="IPR004316">
    <property type="entry name" value="SWEET_rpt"/>
</dbReference>
<dbReference type="EMBL" id="OOIL02003368">
    <property type="protein sequence ID" value="VFQ87229.1"/>
    <property type="molecule type" value="Genomic_DNA"/>
</dbReference>
<evidence type="ECO:0000256" key="6">
    <source>
        <dbReference type="ARBA" id="ARBA00022737"/>
    </source>
</evidence>
<dbReference type="PANTHER" id="PTHR10791:SF236">
    <property type="entry name" value="BIDIRECTIONAL SUGAR TRANSPORTER SWEET8"/>
    <property type="match status" value="1"/>
</dbReference>
<name>A0A484MFD5_9ASTE</name>
<keyword evidence="6" id="KW-0677">Repeat</keyword>
<feature type="transmembrane region" description="Helical" evidence="9">
    <location>
        <begin position="44"/>
        <end position="64"/>
    </location>
</feature>
<organism evidence="10 11">
    <name type="scientific">Cuscuta campestris</name>
    <dbReference type="NCBI Taxonomy" id="132261"/>
    <lineage>
        <taxon>Eukaryota</taxon>
        <taxon>Viridiplantae</taxon>
        <taxon>Streptophyta</taxon>
        <taxon>Embryophyta</taxon>
        <taxon>Tracheophyta</taxon>
        <taxon>Spermatophyta</taxon>
        <taxon>Magnoliopsida</taxon>
        <taxon>eudicotyledons</taxon>
        <taxon>Gunneridae</taxon>
        <taxon>Pentapetalae</taxon>
        <taxon>asterids</taxon>
        <taxon>lamiids</taxon>
        <taxon>Solanales</taxon>
        <taxon>Convolvulaceae</taxon>
        <taxon>Cuscuteae</taxon>
        <taxon>Cuscuta</taxon>
        <taxon>Cuscuta subgen. Grammica</taxon>
        <taxon>Cuscuta sect. Cleistogrammica</taxon>
    </lineage>
</organism>
<keyword evidence="3 9" id="KW-0813">Transport</keyword>
<feature type="transmembrane region" description="Helical" evidence="9">
    <location>
        <begin position="134"/>
        <end position="153"/>
    </location>
</feature>
<accession>A0A484MFD5</accession>
<dbReference type="PANTHER" id="PTHR10791">
    <property type="entry name" value="RAG1-ACTIVATING PROTEIN 1"/>
    <property type="match status" value="1"/>
</dbReference>
<keyword evidence="7 9" id="KW-1133">Transmembrane helix</keyword>
<keyword evidence="5 9" id="KW-0812">Transmembrane</keyword>
<feature type="transmembrane region" description="Helical" evidence="9">
    <location>
        <begin position="193"/>
        <end position="215"/>
    </location>
</feature>
<evidence type="ECO:0000256" key="3">
    <source>
        <dbReference type="ARBA" id="ARBA00022448"/>
    </source>
</evidence>
<evidence type="ECO:0000256" key="2">
    <source>
        <dbReference type="ARBA" id="ARBA00007809"/>
    </source>
</evidence>
<keyword evidence="4 9" id="KW-0762">Sugar transport</keyword>
<evidence type="ECO:0000256" key="1">
    <source>
        <dbReference type="ARBA" id="ARBA00004127"/>
    </source>
</evidence>
<comment type="function">
    <text evidence="9">Mediates both low-affinity uptake and efflux of sugar across the membrane.</text>
</comment>
<comment type="similarity">
    <text evidence="2 9">Belongs to the SWEET sugar transporter family.</text>
</comment>
<dbReference type="GO" id="GO:0012505">
    <property type="term" value="C:endomembrane system"/>
    <property type="evidence" value="ECO:0007669"/>
    <property type="project" value="UniProtKB-SubCell"/>
</dbReference>
<comment type="subcellular location">
    <subcellularLocation>
        <location evidence="9">Cell membrane</location>
        <topology evidence="9">Multi-pass membrane protein</topology>
    </subcellularLocation>
    <subcellularLocation>
        <location evidence="1">Endomembrane system</location>
        <topology evidence="1">Multi-pass membrane protein</topology>
    </subcellularLocation>
</comment>
<dbReference type="InterPro" id="IPR047664">
    <property type="entry name" value="SWEET"/>
</dbReference>
<dbReference type="Gene3D" id="1.20.1280.290">
    <property type="match status" value="2"/>
</dbReference>
<dbReference type="GO" id="GO:0005886">
    <property type="term" value="C:plasma membrane"/>
    <property type="evidence" value="ECO:0007669"/>
    <property type="project" value="UniProtKB-SubCell"/>
</dbReference>
<evidence type="ECO:0000256" key="9">
    <source>
        <dbReference type="RuleBase" id="RU910715"/>
    </source>
</evidence>
<keyword evidence="11" id="KW-1185">Reference proteome</keyword>
<evidence type="ECO:0000256" key="5">
    <source>
        <dbReference type="ARBA" id="ARBA00022692"/>
    </source>
</evidence>
<keyword evidence="8 9" id="KW-0472">Membrane</keyword>
<dbReference type="FunFam" id="1.20.1280.290:FF:000002">
    <property type="entry name" value="Bidirectional sugar transporter SWEET"/>
    <property type="match status" value="1"/>
</dbReference>
<dbReference type="Pfam" id="PF03083">
    <property type="entry name" value="MtN3_slv"/>
    <property type="match status" value="2"/>
</dbReference>
<proteinExistence type="inferred from homology"/>
<feature type="transmembrane region" description="Helical" evidence="9">
    <location>
        <begin position="70"/>
        <end position="93"/>
    </location>
</feature>
<evidence type="ECO:0000256" key="4">
    <source>
        <dbReference type="ARBA" id="ARBA00022597"/>
    </source>
</evidence>
<dbReference type="OrthoDB" id="409725at2759"/>
<dbReference type="GO" id="GO:0051119">
    <property type="term" value="F:sugar transmembrane transporter activity"/>
    <property type="evidence" value="ECO:0007669"/>
    <property type="project" value="InterPro"/>
</dbReference>
<dbReference type="AlphaFoldDB" id="A0A484MFD5"/>
<feature type="transmembrane region" description="Helical" evidence="9">
    <location>
        <begin position="6"/>
        <end position="24"/>
    </location>
</feature>
<feature type="transmembrane region" description="Helical" evidence="9">
    <location>
        <begin position="105"/>
        <end position="128"/>
    </location>
</feature>
<dbReference type="FunFam" id="1.20.1280.290:FF:000001">
    <property type="entry name" value="Bidirectional sugar transporter SWEET"/>
    <property type="match status" value="1"/>
</dbReference>
<reference evidence="10 11" key="1">
    <citation type="submission" date="2018-04" db="EMBL/GenBank/DDBJ databases">
        <authorList>
            <person name="Vogel A."/>
        </authorList>
    </citation>
    <scope>NUCLEOTIDE SEQUENCE [LARGE SCALE GENOMIC DNA]</scope>
</reference>
<evidence type="ECO:0000313" key="10">
    <source>
        <dbReference type="EMBL" id="VFQ87229.1"/>
    </source>
</evidence>
<feature type="transmembrane region" description="Helical" evidence="9">
    <location>
        <begin position="165"/>
        <end position="187"/>
    </location>
</feature>
<dbReference type="GO" id="GO:0051260">
    <property type="term" value="P:protein homooligomerization"/>
    <property type="evidence" value="ECO:0007669"/>
    <property type="project" value="UniProtKB-ARBA"/>
</dbReference>
<protein>
    <recommendedName>
        <fullName evidence="9">Bidirectional sugar transporter SWEET</fullName>
    </recommendedName>
</protein>
<evidence type="ECO:0000313" key="11">
    <source>
        <dbReference type="Proteomes" id="UP000595140"/>
    </source>
</evidence>
<sequence>MVSAGLVRTIVGIIGNIISIGLFLSPVPTFVRIWRKKDVEDFQFYPYVATVLNCMLWVFYGLPIVKPDSILVVTINGAGLVIELTYLAFFCYYDKYNKGRKQVGLYLLGEVCFMLVIILITLLCFHTHDKRSLFVGVFCDVFNVCMYLSPLLVVRKVYRTKSVEYMPFSLSLASFLNGLCWSAYAFIKVFDKVLLISNGLGALSGAIQLVVYTYYAWIYTPPEVFTLTPSSSISLAVLIKIKIKSQK</sequence>
<dbReference type="Proteomes" id="UP000595140">
    <property type="component" value="Unassembled WGS sequence"/>
</dbReference>
<gene>
    <name evidence="10" type="ORF">CCAM_LOCUS29005</name>
</gene>
<evidence type="ECO:0000256" key="7">
    <source>
        <dbReference type="ARBA" id="ARBA00022989"/>
    </source>
</evidence>